<comment type="similarity">
    <text evidence="1">Belongs to the CWF19 family.</text>
</comment>
<keyword evidence="5" id="KW-1185">Reference proteome</keyword>
<feature type="domain" description="Cwf19-like protein C-terminal" evidence="2">
    <location>
        <begin position="420"/>
        <end position="490"/>
    </location>
</feature>
<dbReference type="Pfam" id="PF04676">
    <property type="entry name" value="CwfJ_C_2"/>
    <property type="match status" value="1"/>
</dbReference>
<sequence length="515" mass="58636">MKAVERIRGSDGNIDLGLFQQQGSKGFVLDEQTGGEEPRNHVPSELSTNVKKPSILDVHYEFGDSGSNWRMMKLNKTFESSKDDKKSVEEVALDRYGDLALFYIALEEREELERRKRVQDRSKWVLKPTGCVAREHGMEIGREELEKKVETAKGIEAGDEVPILSSSYLAKLQLDMMKARIRKAPDYNDKEAKYLRLKEEYDRVHDVTTIPAVQPPESSLDEDNMTVESLARNEKTISAKSELEIAARQLASIKSFDDKDLDAQDEMASRLANLASKKGGSSARQLIDNPRLTKALQSCIYCCDNGTRDLPIVKSSESFYLTLLPRPEITGHGSMIVPHEHLRNSLYLEKEQRNELENIMTELSLFYFEKYHESVIFYENSVQETNHFTIRVLPLPISYKPDVLRTYFVNGIMEQYDENTSQHKPILETGKNGKRYDSLIAKEAPFYHVWLTLEGGIGHIIENEDWPRGDLFTREVIGGMLGVDEFIIQAKTRIVDDDGLVKALKEGVPSKFTGM</sequence>
<dbReference type="InterPro" id="IPR040194">
    <property type="entry name" value="Cwf19-like"/>
</dbReference>
<dbReference type="PANTHER" id="PTHR12072:SF5">
    <property type="entry name" value="CWF19-LIKE PROTEIN 2"/>
    <property type="match status" value="1"/>
</dbReference>
<dbReference type="Proteomes" id="UP000290900">
    <property type="component" value="Unassembled WGS sequence"/>
</dbReference>
<organism evidence="4 5">
    <name type="scientific">Brettanomyces naardenensis</name>
    <name type="common">Yeast</name>
    <dbReference type="NCBI Taxonomy" id="13370"/>
    <lineage>
        <taxon>Eukaryota</taxon>
        <taxon>Fungi</taxon>
        <taxon>Dikarya</taxon>
        <taxon>Ascomycota</taxon>
        <taxon>Saccharomycotina</taxon>
        <taxon>Pichiomycetes</taxon>
        <taxon>Pichiales</taxon>
        <taxon>Pichiaceae</taxon>
        <taxon>Brettanomyces</taxon>
    </lineage>
</organism>
<dbReference type="InterPro" id="IPR006767">
    <property type="entry name" value="Cwf19-like_C_dom-2"/>
</dbReference>
<reference evidence="4 5" key="1">
    <citation type="submission" date="2018-12" db="EMBL/GenBank/DDBJ databases">
        <authorList>
            <person name="Tiukova I."/>
            <person name="Dainat J."/>
        </authorList>
    </citation>
    <scope>NUCLEOTIDE SEQUENCE [LARGE SCALE GENOMIC DNA]</scope>
</reference>
<name>A0A448YM05_BRENA</name>
<evidence type="ECO:0000313" key="5">
    <source>
        <dbReference type="Proteomes" id="UP000290900"/>
    </source>
</evidence>
<dbReference type="InParanoid" id="A0A448YM05"/>
<evidence type="ECO:0000256" key="1">
    <source>
        <dbReference type="ARBA" id="ARBA00006795"/>
    </source>
</evidence>
<dbReference type="GO" id="GO:0071014">
    <property type="term" value="C:post-mRNA release spliceosomal complex"/>
    <property type="evidence" value="ECO:0007669"/>
    <property type="project" value="TreeGrafter"/>
</dbReference>
<dbReference type="Gene3D" id="3.30.428.10">
    <property type="entry name" value="HIT-like"/>
    <property type="match status" value="1"/>
</dbReference>
<dbReference type="AlphaFoldDB" id="A0A448YM05"/>
<dbReference type="SUPFAM" id="SSF54197">
    <property type="entry name" value="HIT-like"/>
    <property type="match status" value="1"/>
</dbReference>
<evidence type="ECO:0000313" key="4">
    <source>
        <dbReference type="EMBL" id="VEU21883.1"/>
    </source>
</evidence>
<feature type="domain" description="Cwf19-like C-terminal" evidence="3">
    <location>
        <begin position="289"/>
        <end position="398"/>
    </location>
</feature>
<dbReference type="STRING" id="13370.A0A448YM05"/>
<dbReference type="Pfam" id="PF04677">
    <property type="entry name" value="CwfJ_C_1"/>
    <property type="match status" value="1"/>
</dbReference>
<dbReference type="GO" id="GO:0000398">
    <property type="term" value="P:mRNA splicing, via spliceosome"/>
    <property type="evidence" value="ECO:0007669"/>
    <property type="project" value="TreeGrafter"/>
</dbReference>
<evidence type="ECO:0000259" key="2">
    <source>
        <dbReference type="Pfam" id="PF04676"/>
    </source>
</evidence>
<gene>
    <name evidence="4" type="ORF">BRENAR_LOCUS2615</name>
</gene>
<dbReference type="InterPro" id="IPR006768">
    <property type="entry name" value="Cwf19-like_C_dom-1"/>
</dbReference>
<dbReference type="PANTHER" id="PTHR12072">
    <property type="entry name" value="CWF19, CELL CYCLE CONTROL PROTEIN"/>
    <property type="match status" value="1"/>
</dbReference>
<dbReference type="EMBL" id="CAACVR010000013">
    <property type="protein sequence ID" value="VEU21883.1"/>
    <property type="molecule type" value="Genomic_DNA"/>
</dbReference>
<proteinExistence type="inferred from homology"/>
<protein>
    <submittedName>
        <fullName evidence="4">DEKNAAC102873</fullName>
    </submittedName>
</protein>
<dbReference type="OrthoDB" id="2113965at2759"/>
<accession>A0A448YM05</accession>
<dbReference type="InterPro" id="IPR036265">
    <property type="entry name" value="HIT-like_sf"/>
</dbReference>
<evidence type="ECO:0000259" key="3">
    <source>
        <dbReference type="Pfam" id="PF04677"/>
    </source>
</evidence>